<dbReference type="Proteomes" id="UP000553706">
    <property type="component" value="Unassembled WGS sequence"/>
</dbReference>
<reference evidence="1 2" key="1">
    <citation type="submission" date="2020-08" db="EMBL/GenBank/DDBJ databases">
        <title>Genomic Encyclopedia of Type Strains, Phase IV (KMG-IV): sequencing the most valuable type-strain genomes for metagenomic binning, comparative biology and taxonomic classification.</title>
        <authorList>
            <person name="Goeker M."/>
        </authorList>
    </citation>
    <scope>NUCLEOTIDE SEQUENCE [LARGE SCALE GENOMIC DNA]</scope>
    <source>
        <strain evidence="1 2">DSM 27026</strain>
    </source>
</reference>
<proteinExistence type="predicted"/>
<dbReference type="EMBL" id="JACHFJ010000001">
    <property type="protein sequence ID" value="MBB5371998.1"/>
    <property type="molecule type" value="Genomic_DNA"/>
</dbReference>
<evidence type="ECO:0000313" key="2">
    <source>
        <dbReference type="Proteomes" id="UP000553706"/>
    </source>
</evidence>
<dbReference type="AlphaFoldDB" id="A0A840V7Q1"/>
<sequence>MPVRYGTLCTAPAGWSLRQLLLVLQARMALDHARAPEGGALTVLEALGEASRQMQAGEPLGAGVEYGPSGRASPYAWTLAWCGDLALPLCPDPASREEGVVPEQVLLVLAEALRDWAERAPYLRRVWQARNAVQAALAAEIVRVRIARGGGAEPSLPG</sequence>
<evidence type="ECO:0000313" key="1">
    <source>
        <dbReference type="EMBL" id="MBB5371998.1"/>
    </source>
</evidence>
<organism evidence="1 2">
    <name type="scientific">Acidocella aromatica</name>
    <dbReference type="NCBI Taxonomy" id="1303579"/>
    <lineage>
        <taxon>Bacteria</taxon>
        <taxon>Pseudomonadati</taxon>
        <taxon>Pseudomonadota</taxon>
        <taxon>Alphaproteobacteria</taxon>
        <taxon>Acetobacterales</taxon>
        <taxon>Acidocellaceae</taxon>
        <taxon>Acidocella</taxon>
    </lineage>
</organism>
<name>A0A840V7Q1_9PROT</name>
<protein>
    <submittedName>
        <fullName evidence="1">Uncharacterized protein</fullName>
    </submittedName>
</protein>
<accession>A0A840V7Q1</accession>
<keyword evidence="2" id="KW-1185">Reference proteome</keyword>
<comment type="caution">
    <text evidence="1">The sequence shown here is derived from an EMBL/GenBank/DDBJ whole genome shotgun (WGS) entry which is preliminary data.</text>
</comment>
<gene>
    <name evidence="1" type="ORF">HNP71_000222</name>
</gene>
<dbReference type="RefSeq" id="WP_221246562.1">
    <property type="nucleotide sequence ID" value="NZ_JACHFJ010000001.1"/>
</dbReference>